<dbReference type="STRING" id="490629.SAMN05216266_11651"/>
<dbReference type="InterPro" id="IPR040611">
    <property type="entry name" value="AlkX_C"/>
</dbReference>
<dbReference type="Pfam" id="PF18556">
    <property type="entry name" value="TetR_C_35"/>
    <property type="match status" value="1"/>
</dbReference>
<keyword evidence="5" id="KW-1185">Reference proteome</keyword>
<evidence type="ECO:0000313" key="4">
    <source>
        <dbReference type="EMBL" id="SFB52531.1"/>
    </source>
</evidence>
<evidence type="ECO:0000313" key="5">
    <source>
        <dbReference type="Proteomes" id="UP000243799"/>
    </source>
</evidence>
<sequence>MPNDLLTVPRVRFGPASRLGAQLPHTISMVSNVGRVHSERSFQAEVRALLRDRLLDAAAELTCAEGWAGVTMGRLAARVGVSRQTVHKEVGTRQSLGQALVVREADRFLAGVAEQMAAHPGDPVSGIGSAVEYTLRGAADNALLKAILSGPLPGAEELLLLLAVRPEPVLRRAISAVLEHARTLYADHAEAEKDELAPLIEIIVRLTLSHLQQPLGPVEDAVEQARRIVERWL</sequence>
<dbReference type="InterPro" id="IPR009057">
    <property type="entry name" value="Homeodomain-like_sf"/>
</dbReference>
<dbReference type="SUPFAM" id="SSF46689">
    <property type="entry name" value="Homeodomain-like"/>
    <property type="match status" value="1"/>
</dbReference>
<dbReference type="AlphaFoldDB" id="A0A1I1BQF9"/>
<evidence type="ECO:0000256" key="1">
    <source>
        <dbReference type="ARBA" id="ARBA00023125"/>
    </source>
</evidence>
<dbReference type="InterPro" id="IPR001647">
    <property type="entry name" value="HTH_TetR"/>
</dbReference>
<gene>
    <name evidence="4" type="ORF">SAMN05216266_11651</name>
</gene>
<dbReference type="GO" id="GO:0003677">
    <property type="term" value="F:DNA binding"/>
    <property type="evidence" value="ECO:0007669"/>
    <property type="project" value="UniProtKB-UniRule"/>
</dbReference>
<organism evidence="4 5">
    <name type="scientific">Amycolatopsis marina</name>
    <dbReference type="NCBI Taxonomy" id="490629"/>
    <lineage>
        <taxon>Bacteria</taxon>
        <taxon>Bacillati</taxon>
        <taxon>Actinomycetota</taxon>
        <taxon>Actinomycetes</taxon>
        <taxon>Pseudonocardiales</taxon>
        <taxon>Pseudonocardiaceae</taxon>
        <taxon>Amycolatopsis</taxon>
    </lineage>
</organism>
<proteinExistence type="predicted"/>
<evidence type="ECO:0000259" key="3">
    <source>
        <dbReference type="PROSITE" id="PS50977"/>
    </source>
</evidence>
<dbReference type="EMBL" id="FOKG01000016">
    <property type="protein sequence ID" value="SFB52531.1"/>
    <property type="molecule type" value="Genomic_DNA"/>
</dbReference>
<keyword evidence="1 2" id="KW-0238">DNA-binding</keyword>
<name>A0A1I1BQF9_9PSEU</name>
<feature type="domain" description="HTH tetR-type" evidence="3">
    <location>
        <begin position="48"/>
        <end position="108"/>
    </location>
</feature>
<accession>A0A1I1BQF9</accession>
<dbReference type="Proteomes" id="UP000243799">
    <property type="component" value="Unassembled WGS sequence"/>
</dbReference>
<feature type="DNA-binding region" description="H-T-H motif" evidence="2">
    <location>
        <begin position="71"/>
        <end position="90"/>
    </location>
</feature>
<dbReference type="Pfam" id="PF00440">
    <property type="entry name" value="TetR_N"/>
    <property type="match status" value="1"/>
</dbReference>
<reference evidence="5" key="1">
    <citation type="submission" date="2016-10" db="EMBL/GenBank/DDBJ databases">
        <authorList>
            <person name="Varghese N."/>
            <person name="Submissions S."/>
        </authorList>
    </citation>
    <scope>NUCLEOTIDE SEQUENCE [LARGE SCALE GENOMIC DNA]</scope>
    <source>
        <strain evidence="5">CGMCC 4.3568</strain>
    </source>
</reference>
<protein>
    <submittedName>
        <fullName evidence="4">Transcriptional regulator, TetR family</fullName>
    </submittedName>
</protein>
<dbReference type="Gene3D" id="1.10.357.10">
    <property type="entry name" value="Tetracycline Repressor, domain 2"/>
    <property type="match status" value="1"/>
</dbReference>
<evidence type="ECO:0000256" key="2">
    <source>
        <dbReference type="PROSITE-ProRule" id="PRU00335"/>
    </source>
</evidence>
<dbReference type="PROSITE" id="PS50977">
    <property type="entry name" value="HTH_TETR_2"/>
    <property type="match status" value="1"/>
</dbReference>